<sequence>MIDEIHLQYLFMGSRCIRTEQAKKDHHVNRKRIIRIVREMGIGASYPQPKTTLANKAHKVYPYLLRDIEVTYPNWAWAIDITYIPTG</sequence>
<proteinExistence type="predicted"/>
<dbReference type="EMBL" id="CAMAPD010000037">
    <property type="protein sequence ID" value="CAH9068391.1"/>
    <property type="molecule type" value="Genomic_DNA"/>
</dbReference>
<evidence type="ECO:0000313" key="2">
    <source>
        <dbReference type="Proteomes" id="UP001152485"/>
    </source>
</evidence>
<protein>
    <submittedName>
        <fullName evidence="1">IS3 family transposase ISVpa4</fullName>
    </submittedName>
</protein>
<accession>A0ABN8URY2</accession>
<comment type="caution">
    <text evidence="1">The sequence shown here is derived from an EMBL/GenBank/DDBJ whole genome shotgun (WGS) entry which is preliminary data.</text>
</comment>
<gene>
    <name evidence="1" type="ORF">PSECIP111951_04132</name>
</gene>
<dbReference type="Proteomes" id="UP001152485">
    <property type="component" value="Unassembled WGS sequence"/>
</dbReference>
<organism evidence="1 2">
    <name type="scientific">Pseudoalteromonas holothuriae</name>
    <dbReference type="NCBI Taxonomy" id="2963714"/>
    <lineage>
        <taxon>Bacteria</taxon>
        <taxon>Pseudomonadati</taxon>
        <taxon>Pseudomonadota</taxon>
        <taxon>Gammaproteobacteria</taxon>
        <taxon>Alteromonadales</taxon>
        <taxon>Pseudoalteromonadaceae</taxon>
        <taxon>Pseudoalteromonas</taxon>
    </lineage>
</organism>
<reference evidence="1 2" key="1">
    <citation type="submission" date="2022-07" db="EMBL/GenBank/DDBJ databases">
        <authorList>
            <person name="Criscuolo A."/>
        </authorList>
    </citation>
    <scope>NUCLEOTIDE SEQUENCE [LARGE SCALE GENOMIC DNA]</scope>
    <source>
        <strain evidence="2">CIP 111951</strain>
    </source>
</reference>
<evidence type="ECO:0000313" key="1">
    <source>
        <dbReference type="EMBL" id="CAH9068391.1"/>
    </source>
</evidence>
<name>A0ABN8URY2_9GAMM</name>